<feature type="non-terminal residue" evidence="1">
    <location>
        <position position="1"/>
    </location>
</feature>
<gene>
    <name evidence="1" type="ORF">F4Y60_12940</name>
</gene>
<protein>
    <submittedName>
        <fullName evidence="1">Phytanoyl-CoA dioxygenase family protein</fullName>
    </submittedName>
</protein>
<keyword evidence="1" id="KW-0223">Dioxygenase</keyword>
<dbReference type="Gene3D" id="2.60.120.620">
    <property type="entry name" value="q2cbj1_9rhob like domain"/>
    <property type="match status" value="1"/>
</dbReference>
<dbReference type="SUPFAM" id="SSF51197">
    <property type="entry name" value="Clavaminate synthase-like"/>
    <property type="match status" value="1"/>
</dbReference>
<organism evidence="1">
    <name type="scientific">Boseongicola sp. SB0664_bin_43</name>
    <dbReference type="NCBI Taxonomy" id="2604844"/>
    <lineage>
        <taxon>Bacteria</taxon>
        <taxon>Pseudomonadati</taxon>
        <taxon>Pseudomonadota</taxon>
        <taxon>Alphaproteobacteria</taxon>
        <taxon>Rhodobacterales</taxon>
        <taxon>Paracoccaceae</taxon>
        <taxon>Boseongicola</taxon>
    </lineage>
</organism>
<dbReference type="EMBL" id="VXRY01000532">
    <property type="protein sequence ID" value="MXY34961.1"/>
    <property type="molecule type" value="Genomic_DNA"/>
</dbReference>
<proteinExistence type="predicted"/>
<dbReference type="GO" id="GO:0005506">
    <property type="term" value="F:iron ion binding"/>
    <property type="evidence" value="ECO:0007669"/>
    <property type="project" value="UniProtKB-ARBA"/>
</dbReference>
<keyword evidence="1" id="KW-0560">Oxidoreductase</keyword>
<dbReference type="PANTHER" id="PTHR20883">
    <property type="entry name" value="PHYTANOYL-COA DIOXYGENASE DOMAIN CONTAINING 1"/>
    <property type="match status" value="1"/>
</dbReference>
<dbReference type="Pfam" id="PF05721">
    <property type="entry name" value="PhyH"/>
    <property type="match status" value="1"/>
</dbReference>
<sequence>RDVCDQLLEEPAQDGGKGLHNIGLGEARRFLRHRHADFPALDEFVTSERIDRIVRRCLGADSMLFNEQFVVKGAGKGASFAWHQDSAYVGFDHKPYLTVWIALDDTTEENGCVYLLPRDLETDPGIDEHEWQEDSKELNGYFGDDPGRPMVCPAGTVVAFSSRTLHRSGPNSTDRPRRAYIAQYSVEPIRNPESGDLKRFAKPVRRAA</sequence>
<reference evidence="1" key="1">
    <citation type="submission" date="2019-09" db="EMBL/GenBank/DDBJ databases">
        <title>Characterisation of the sponge microbiome using genome-centric metagenomics.</title>
        <authorList>
            <person name="Engelberts J.P."/>
            <person name="Robbins S.J."/>
            <person name="De Goeij J.M."/>
            <person name="Aranda M."/>
            <person name="Bell S.C."/>
            <person name="Webster N.S."/>
        </authorList>
    </citation>
    <scope>NUCLEOTIDE SEQUENCE</scope>
    <source>
        <strain evidence="1">SB0664_bin_43</strain>
    </source>
</reference>
<dbReference type="AlphaFoldDB" id="A0A6B0Y2G0"/>
<evidence type="ECO:0000313" key="1">
    <source>
        <dbReference type="EMBL" id="MXY34961.1"/>
    </source>
</evidence>
<dbReference type="PANTHER" id="PTHR20883:SF46">
    <property type="entry name" value="PHYTANOYL-COA HYDROXYLASE"/>
    <property type="match status" value="1"/>
</dbReference>
<comment type="caution">
    <text evidence="1">The sequence shown here is derived from an EMBL/GenBank/DDBJ whole genome shotgun (WGS) entry which is preliminary data.</text>
</comment>
<accession>A0A6B0Y2G0</accession>
<name>A0A6B0Y2G0_9RHOB</name>
<dbReference type="GO" id="GO:0016706">
    <property type="term" value="F:2-oxoglutarate-dependent dioxygenase activity"/>
    <property type="evidence" value="ECO:0007669"/>
    <property type="project" value="UniProtKB-ARBA"/>
</dbReference>
<dbReference type="InterPro" id="IPR008775">
    <property type="entry name" value="Phytyl_CoA_dOase-like"/>
</dbReference>